<protein>
    <submittedName>
        <fullName evidence="3">GEMI7 protein</fullName>
    </submittedName>
</protein>
<dbReference type="GO" id="GO:0000387">
    <property type="term" value="P:spliceosomal snRNP assembly"/>
    <property type="evidence" value="ECO:0007669"/>
    <property type="project" value="TreeGrafter"/>
</dbReference>
<dbReference type="Pfam" id="PF12901">
    <property type="entry name" value="SUZ-C"/>
    <property type="match status" value="1"/>
</dbReference>
<dbReference type="PANTHER" id="PTHR14679:SF1">
    <property type="entry name" value="GEM-ASSOCIATED PROTEIN 7"/>
    <property type="match status" value="1"/>
</dbReference>
<accession>A0A850XND5</accession>
<organism evidence="3 4">
    <name type="scientific">Piaya cayana</name>
    <name type="common">Common squirrel cuckoo</name>
    <dbReference type="NCBI Taxonomy" id="33601"/>
    <lineage>
        <taxon>Eukaryota</taxon>
        <taxon>Metazoa</taxon>
        <taxon>Chordata</taxon>
        <taxon>Craniata</taxon>
        <taxon>Vertebrata</taxon>
        <taxon>Euteleostomi</taxon>
        <taxon>Archelosauria</taxon>
        <taxon>Archosauria</taxon>
        <taxon>Dinosauria</taxon>
        <taxon>Saurischia</taxon>
        <taxon>Theropoda</taxon>
        <taxon>Coelurosauria</taxon>
        <taxon>Aves</taxon>
        <taxon>Neognathae</taxon>
        <taxon>Neoaves</taxon>
        <taxon>Otidimorphae</taxon>
        <taxon>Cuculiformes</taxon>
        <taxon>Coccyzidae</taxon>
        <taxon>Piaya</taxon>
    </lineage>
</organism>
<evidence type="ECO:0000259" key="2">
    <source>
        <dbReference type="PROSITE" id="PS51938"/>
    </source>
</evidence>
<dbReference type="EMBL" id="WAAB01097278">
    <property type="protein sequence ID" value="NWH83101.1"/>
    <property type="molecule type" value="Genomic_DNA"/>
</dbReference>
<reference evidence="3" key="1">
    <citation type="submission" date="2019-09" db="EMBL/GenBank/DDBJ databases">
        <title>Bird 10,000 Genomes (B10K) Project - Family phase.</title>
        <authorList>
            <person name="Zhang G."/>
        </authorList>
    </citation>
    <scope>NUCLEOTIDE SEQUENCE</scope>
    <source>
        <strain evidence="3">B10K-DU-008-47</strain>
        <tissue evidence="3">Mixed tissue sample</tissue>
    </source>
</reference>
<dbReference type="InterPro" id="IPR024642">
    <property type="entry name" value="SUZ-C"/>
</dbReference>
<proteinExistence type="predicted"/>
<dbReference type="InterPro" id="IPR020338">
    <property type="entry name" value="SMN_gemin7"/>
</dbReference>
<dbReference type="Gene3D" id="2.30.30.100">
    <property type="match status" value="1"/>
</dbReference>
<dbReference type="Proteomes" id="UP000653271">
    <property type="component" value="Unassembled WGS sequence"/>
</dbReference>
<gene>
    <name evidence="3" type="primary">Gemin7</name>
    <name evidence="3" type="ORF">PIACAY_R14400</name>
</gene>
<dbReference type="OrthoDB" id="70763at2759"/>
<keyword evidence="4" id="KW-1185">Reference proteome</keyword>
<comment type="caution">
    <text evidence="3">The sequence shown here is derived from an EMBL/GenBank/DDBJ whole genome shotgun (WGS) entry which is preliminary data.</text>
</comment>
<name>A0A850XND5_PIACA</name>
<dbReference type="GO" id="GO:0034719">
    <property type="term" value="C:SMN-Sm protein complex"/>
    <property type="evidence" value="ECO:0007669"/>
    <property type="project" value="InterPro"/>
</dbReference>
<feature type="region of interest" description="Disordered" evidence="1">
    <location>
        <begin position="1"/>
        <end position="42"/>
    </location>
</feature>
<dbReference type="AlphaFoldDB" id="A0A850XND5"/>
<dbReference type="PANTHER" id="PTHR14679">
    <property type="entry name" value="GEM-ASSOCIATED PROTEIN 7"/>
    <property type="match status" value="1"/>
</dbReference>
<feature type="domain" description="SUZ-C" evidence="2">
    <location>
        <begin position="1"/>
        <end position="29"/>
    </location>
</feature>
<feature type="non-terminal residue" evidence="3">
    <location>
        <position position="120"/>
    </location>
</feature>
<evidence type="ECO:0000256" key="1">
    <source>
        <dbReference type="SAM" id="MobiDB-lite"/>
    </source>
</evidence>
<evidence type="ECO:0000313" key="3">
    <source>
        <dbReference type="EMBL" id="NWH83101.1"/>
    </source>
</evidence>
<dbReference type="Pfam" id="PF11095">
    <property type="entry name" value="Gemin7"/>
    <property type="match status" value="1"/>
</dbReference>
<sequence>SGAPMAAPVPVLRLPRGPDGFGRGFSRRRRPEDDEDEDEAVRATQRARAALRLRFLRALGAARGRPARFRLRSGVRVDAGAFGAADVEDAAGAFQVDELRTPLGTQAAALLRCSDVLAFS</sequence>
<evidence type="ECO:0000313" key="4">
    <source>
        <dbReference type="Proteomes" id="UP000653271"/>
    </source>
</evidence>
<dbReference type="PROSITE" id="PS51938">
    <property type="entry name" value="SUZ_C"/>
    <property type="match status" value="1"/>
</dbReference>
<feature type="non-terminal residue" evidence="3">
    <location>
        <position position="1"/>
    </location>
</feature>